<feature type="domain" description="GAF" evidence="1">
    <location>
        <begin position="31"/>
        <end position="179"/>
    </location>
</feature>
<dbReference type="RefSeq" id="WP_149778037.1">
    <property type="nucleotide sequence ID" value="NZ_FRCB01000001.1"/>
</dbReference>
<dbReference type="Pfam" id="PF01590">
    <property type="entry name" value="GAF"/>
    <property type="match status" value="1"/>
</dbReference>
<name>A0A1M7AJ28_9RHOB</name>
<evidence type="ECO:0000313" key="2">
    <source>
        <dbReference type="EMBL" id="SHL42792.1"/>
    </source>
</evidence>
<dbReference type="InterPro" id="IPR029016">
    <property type="entry name" value="GAF-like_dom_sf"/>
</dbReference>
<accession>A0A1M7AJ28</accession>
<dbReference type="Gene3D" id="3.30.450.40">
    <property type="match status" value="1"/>
</dbReference>
<dbReference type="SUPFAM" id="SSF55781">
    <property type="entry name" value="GAF domain-like"/>
    <property type="match status" value="1"/>
</dbReference>
<dbReference type="SMART" id="SM00065">
    <property type="entry name" value="GAF"/>
    <property type="match status" value="1"/>
</dbReference>
<dbReference type="Proteomes" id="UP000322545">
    <property type="component" value="Unassembled WGS sequence"/>
</dbReference>
<keyword evidence="3" id="KW-1185">Reference proteome</keyword>
<dbReference type="AlphaFoldDB" id="A0A1M7AJ28"/>
<dbReference type="PANTHER" id="PTHR43102:SF2">
    <property type="entry name" value="GAF DOMAIN-CONTAINING PROTEIN"/>
    <property type="match status" value="1"/>
</dbReference>
<dbReference type="InterPro" id="IPR003018">
    <property type="entry name" value="GAF"/>
</dbReference>
<gene>
    <name evidence="2" type="ORF">SAMN05443432_101474</name>
</gene>
<evidence type="ECO:0000259" key="1">
    <source>
        <dbReference type="SMART" id="SM00065"/>
    </source>
</evidence>
<organism evidence="2 3">
    <name type="scientific">Roseovarius litoreus</name>
    <dbReference type="NCBI Taxonomy" id="1155722"/>
    <lineage>
        <taxon>Bacteria</taxon>
        <taxon>Pseudomonadati</taxon>
        <taxon>Pseudomonadota</taxon>
        <taxon>Alphaproteobacteria</taxon>
        <taxon>Rhodobacterales</taxon>
        <taxon>Roseobacteraceae</taxon>
        <taxon>Roseovarius</taxon>
    </lineage>
</organism>
<protein>
    <submittedName>
        <fullName evidence="2">GAF domain-containing protein</fullName>
    </submittedName>
</protein>
<sequence length="273" mass="30168">MKDTEFQPARMPANEERRLAAVKRSGLMGSKALSRFDIYTKLFRHIAGVPVSYTGLLDEARQYFLSENFTGCLTGATEVARENTICQHALLDTKPVIVSDMRQHPTFEAHPLITGDPHWVFWAGFPLVTAEGYVLGTICAVDFEPRELSEDQVELLSGVAAEMVLSIQMQTDRQEQTARDCERILREFQNAGLNETGTARAFLNLCMGQPVAREEQISLLALGLALETETGLELSEEGTTLKTGNGLGPADYKRAVSPLKNTELLDAMFALLD</sequence>
<evidence type="ECO:0000313" key="3">
    <source>
        <dbReference type="Proteomes" id="UP000322545"/>
    </source>
</evidence>
<dbReference type="EMBL" id="FRCB01000001">
    <property type="protein sequence ID" value="SHL42792.1"/>
    <property type="molecule type" value="Genomic_DNA"/>
</dbReference>
<dbReference type="PANTHER" id="PTHR43102">
    <property type="entry name" value="SLR1143 PROTEIN"/>
    <property type="match status" value="1"/>
</dbReference>
<proteinExistence type="predicted"/>
<reference evidence="2 3" key="1">
    <citation type="submission" date="2016-11" db="EMBL/GenBank/DDBJ databases">
        <authorList>
            <person name="Varghese N."/>
            <person name="Submissions S."/>
        </authorList>
    </citation>
    <scope>NUCLEOTIDE SEQUENCE [LARGE SCALE GENOMIC DNA]</scope>
    <source>
        <strain evidence="2 3">DSM 28249</strain>
    </source>
</reference>